<keyword evidence="8" id="KW-0833">Ubl conjugation pathway</keyword>
<dbReference type="InterPro" id="IPR035985">
    <property type="entry name" value="Ubiquitin-activating_enz"/>
</dbReference>
<comment type="pathway">
    <text evidence="13">tRNA modification; 5-methoxycarbonylmethyl-2-thiouridine-tRNA biosynthesis.</text>
</comment>
<feature type="binding site" evidence="13">
    <location>
        <position position="248"/>
    </location>
    <ligand>
        <name>Zn(2+)</name>
        <dbReference type="ChEBI" id="CHEBI:29105"/>
    </ligand>
</feature>
<dbReference type="InterPro" id="IPR028885">
    <property type="entry name" value="MOCS3/Uba4"/>
</dbReference>
<comment type="pathway">
    <text evidence="13">Cofactor biosynthesis; molybdopterin biosynthesis.</text>
</comment>
<comment type="function">
    <text evidence="13">Plays a central role in 2-thiolation of mcm(5)S(2)U at tRNA wobble positions of cytosolic tRNA(Lys), tRNA(Glu) and tRNA(Gln). Also essential during biosynthesis of the molybdenum cofactor. Acts by mediating the C-terminal thiocarboxylation of sulfur carriers urm1 and MOCS2A. Its N-terminus first activates urm1 and MOCS2A as acyl-adenylates (-COAMP), then the persulfide sulfur on the catalytic cysteine is transferred to urm1 and MOCS2A to form thiocarboxylation (-COSH) of their C-terminus. The reaction probably involves hydrogen sulfide that is generated from the persulfide intermediate and that acts as nucleophile towards urm1 and MOCS2A. Subsequently, a transient disulfide bond is formed. Does not use thiosulfate as sulfur donor; nfs1 probably acting as a sulfur donor for thiocarboxylation reactions.</text>
</comment>
<dbReference type="Pfam" id="PF00899">
    <property type="entry name" value="ThiF"/>
    <property type="match status" value="1"/>
</dbReference>
<keyword evidence="3 13" id="KW-0808">Transferase</keyword>
<reference evidence="16 17" key="1">
    <citation type="submission" date="2024-01" db="EMBL/GenBank/DDBJ databases">
        <authorList>
            <person name="Allen C."/>
            <person name="Tagirdzhanova G."/>
        </authorList>
    </citation>
    <scope>NUCLEOTIDE SEQUENCE [LARGE SCALE GENOMIC DNA]</scope>
    <source>
        <strain evidence="16 17">CBS 573.63</strain>
    </source>
</reference>
<evidence type="ECO:0000256" key="2">
    <source>
        <dbReference type="ARBA" id="ARBA00022490"/>
    </source>
</evidence>
<dbReference type="InterPro" id="IPR001763">
    <property type="entry name" value="Rhodanese-like_dom"/>
</dbReference>
<dbReference type="InterPro" id="IPR000594">
    <property type="entry name" value="ThiF_NAD_FAD-bd"/>
</dbReference>
<dbReference type="PROSITE" id="PS50206">
    <property type="entry name" value="RHODANESE_3"/>
    <property type="match status" value="1"/>
</dbReference>
<evidence type="ECO:0000256" key="7">
    <source>
        <dbReference type="ARBA" id="ARBA00022741"/>
    </source>
</evidence>
<evidence type="ECO:0000256" key="3">
    <source>
        <dbReference type="ARBA" id="ARBA00022679"/>
    </source>
</evidence>
<evidence type="ECO:0000256" key="13">
    <source>
        <dbReference type="HAMAP-Rule" id="MF_03049"/>
    </source>
</evidence>
<evidence type="ECO:0000256" key="9">
    <source>
        <dbReference type="ARBA" id="ARBA00022833"/>
    </source>
</evidence>
<feature type="binding site" evidence="13">
    <location>
        <begin position="118"/>
        <end position="122"/>
    </location>
    <ligand>
        <name>ATP</name>
        <dbReference type="ChEBI" id="CHEBI:30616"/>
    </ligand>
</feature>
<feature type="domain" description="Rhodanese" evidence="15">
    <location>
        <begin position="391"/>
        <end position="498"/>
    </location>
</feature>
<dbReference type="Pfam" id="PF00581">
    <property type="entry name" value="Rhodanese"/>
    <property type="match status" value="1"/>
</dbReference>
<evidence type="ECO:0000256" key="4">
    <source>
        <dbReference type="ARBA" id="ARBA00022694"/>
    </source>
</evidence>
<name>A0ABP0DL64_9PEZI</name>
<gene>
    <name evidence="13" type="primary">uba4</name>
    <name evidence="13" type="synonym">cnxF</name>
    <name evidence="16" type="ORF">SEPCBS57363_003389</name>
</gene>
<keyword evidence="5" id="KW-0548">Nucleotidyltransferase</keyword>
<sequence>MSASLRQRIAAAEADLVSLRQQLAHAEANEAVEEAQQLNEALNTHTETWKRPLQEAEYDRYARQLILPSIGVAGQLVLKNASVVIIGAGGLGCPAALYLAGAGVGCITIVDGDTVETSNLHRQIGHTADRVGVYKADSLVAACRARNPLVEYVPVRDYVTVDNIEQLLRPRSERREWNAGDEIVESDENQTDGERKASVVLDCTDHAAIRYLVSDACVRMGVPLVSAAALRTDGQLAVLNWPVGRGPCYRCVFPRPPPAASQTSCAEGGVLGPVVGVMGILQALETIRVLNNATIRKDDEISPTLLLFSAGGGPSFRTVRLRGRRADCFACGDNAPLKSRSLQDGGLPDYVQFCGGSTATAQPVLAPEERVSVQTYRQIRDVEKGIKVEKGTRTHWLLDVREKEFYDMGSIDGAINIPFSLTTASLSSPQDNKMPAWIPEGMAADKTPIYVVCRVGNDSQVVAKQLKSMGVDQQGTRFVGDIMGGLLAWKKEADSTFPFV</sequence>
<keyword evidence="2 13" id="KW-0963">Cytoplasm</keyword>
<evidence type="ECO:0000256" key="14">
    <source>
        <dbReference type="SAM" id="Coils"/>
    </source>
</evidence>
<dbReference type="PANTHER" id="PTHR10953:SF102">
    <property type="entry name" value="ADENYLYLTRANSFERASE AND SULFURTRANSFERASE MOCS3"/>
    <property type="match status" value="1"/>
</dbReference>
<feature type="active site" description="Glycyl thioester intermediate; for adenylyltransferase activity" evidence="13">
    <location>
        <position position="265"/>
    </location>
</feature>
<protein>
    <recommendedName>
        <fullName evidence="13">Adenylyltransferase and sulfurtransferase uba4</fullName>
    </recommendedName>
    <alternativeName>
        <fullName evidence="13">Common component for nitrate reductase and xanthine dehydrogenase protein F</fullName>
    </alternativeName>
    <alternativeName>
        <fullName evidence="13">Ubiquitin-like protein activator 4</fullName>
    </alternativeName>
    <domain>
        <recommendedName>
            <fullName evidence="13">Molybdopterin-synthase adenylyltransferase</fullName>
            <ecNumber evidence="13">2.7.7.80</ecNumber>
        </recommendedName>
        <alternativeName>
            <fullName evidence="13">Adenylyltransferase uba4</fullName>
        </alternativeName>
        <alternativeName>
            <fullName evidence="13">Sulfur carrier protein MOCS2A adenylyltransferase</fullName>
        </alternativeName>
    </domain>
    <domain>
        <recommendedName>
            <fullName evidence="13">Molybdopterin-synthase sulfurtransferase</fullName>
            <ecNumber evidence="13">2.8.1.11</ecNumber>
        </recommendedName>
        <alternativeName>
            <fullName evidence="13">Sulfurtransferase uba4</fullName>
        </alternativeName>
        <alternativeName>
            <fullName evidence="13">Sulfur carrier protein MOCS2A sulfurtransferase</fullName>
        </alternativeName>
    </domain>
</protein>
<feature type="binding site" evidence="13">
    <location>
        <position position="90"/>
    </location>
    <ligand>
        <name>ATP</name>
        <dbReference type="ChEBI" id="CHEBI:30616"/>
    </ligand>
</feature>
<feature type="binding site" evidence="13">
    <location>
        <position position="328"/>
    </location>
    <ligand>
        <name>Zn(2+)</name>
        <dbReference type="ChEBI" id="CHEBI:29105"/>
    </ligand>
</feature>
<dbReference type="InterPro" id="IPR045886">
    <property type="entry name" value="ThiF/MoeB/HesA"/>
</dbReference>
<comment type="cofactor">
    <cofactor evidence="13">
        <name>Zn(2+)</name>
        <dbReference type="ChEBI" id="CHEBI:29105"/>
    </cofactor>
    <text evidence="13">Binds 1 zinc ion per subunit.</text>
</comment>
<keyword evidence="11 13" id="KW-0511">Multifunctional enzyme</keyword>
<keyword evidence="7 13" id="KW-0547">Nucleotide-binding</keyword>
<keyword evidence="10 13" id="KW-0067">ATP-binding</keyword>
<dbReference type="SMART" id="SM00450">
    <property type="entry name" value="RHOD"/>
    <property type="match status" value="1"/>
</dbReference>
<feature type="binding site" evidence="13">
    <location>
        <position position="331"/>
    </location>
    <ligand>
        <name>Zn(2+)</name>
        <dbReference type="ChEBI" id="CHEBI:29105"/>
    </ligand>
</feature>
<dbReference type="InterPro" id="IPR036873">
    <property type="entry name" value="Rhodanese-like_dom_sf"/>
</dbReference>
<feature type="binding site" evidence="13">
    <location>
        <position position="135"/>
    </location>
    <ligand>
        <name>ATP</name>
        <dbReference type="ChEBI" id="CHEBI:30616"/>
    </ligand>
</feature>
<comment type="catalytic activity">
    <reaction evidence="13">
        <text>[molybdopterin-synthase sulfur-carrier protein]-C-terminal Gly-Gly-AMP + S-sulfanyl-L-cysteinyl-[cysteine desulfurase] + AH2 = [molybdopterin-synthase sulfur-carrier protein]-C-terminal-Gly-aminoethanethioate + L-cysteinyl-[cysteine desulfurase] + A + AMP + 2 H(+)</text>
        <dbReference type="Rhea" id="RHEA:48612"/>
        <dbReference type="Rhea" id="RHEA-COMP:12157"/>
        <dbReference type="Rhea" id="RHEA-COMP:12158"/>
        <dbReference type="Rhea" id="RHEA-COMP:12159"/>
        <dbReference type="Rhea" id="RHEA-COMP:19907"/>
        <dbReference type="ChEBI" id="CHEBI:13193"/>
        <dbReference type="ChEBI" id="CHEBI:15378"/>
        <dbReference type="ChEBI" id="CHEBI:17499"/>
        <dbReference type="ChEBI" id="CHEBI:29950"/>
        <dbReference type="ChEBI" id="CHEBI:61963"/>
        <dbReference type="ChEBI" id="CHEBI:90618"/>
        <dbReference type="ChEBI" id="CHEBI:232372"/>
        <dbReference type="ChEBI" id="CHEBI:456215"/>
        <dbReference type="EC" id="2.8.1.11"/>
    </reaction>
</comment>
<evidence type="ECO:0000256" key="11">
    <source>
        <dbReference type="ARBA" id="ARBA00023268"/>
    </source>
</evidence>
<evidence type="ECO:0000313" key="16">
    <source>
        <dbReference type="EMBL" id="CAK7269018.1"/>
    </source>
</evidence>
<keyword evidence="4 13" id="KW-0819">tRNA processing</keyword>
<feature type="active site" description="Cysteine persulfide intermediate; for sulfurtransferase activity" evidence="13">
    <location>
        <position position="453"/>
    </location>
</feature>
<evidence type="ECO:0000259" key="15">
    <source>
        <dbReference type="PROSITE" id="PS50206"/>
    </source>
</evidence>
<feature type="binding site" evidence="13">
    <location>
        <begin position="205"/>
        <end position="206"/>
    </location>
    <ligand>
        <name>ATP</name>
        <dbReference type="ChEBI" id="CHEBI:30616"/>
    </ligand>
</feature>
<dbReference type="Proteomes" id="UP001642501">
    <property type="component" value="Unassembled WGS sequence"/>
</dbReference>
<comment type="catalytic activity">
    <reaction evidence="13">
        <text>[molybdopterin-synthase sulfur-carrier protein]-C-terminal Gly-Gly + ATP + H(+) = [molybdopterin-synthase sulfur-carrier protein]-C-terminal Gly-Gly-AMP + diphosphate</text>
        <dbReference type="Rhea" id="RHEA:43616"/>
        <dbReference type="Rhea" id="RHEA-COMP:12159"/>
        <dbReference type="Rhea" id="RHEA-COMP:12202"/>
        <dbReference type="ChEBI" id="CHEBI:15378"/>
        <dbReference type="ChEBI" id="CHEBI:30616"/>
        <dbReference type="ChEBI" id="CHEBI:33019"/>
        <dbReference type="ChEBI" id="CHEBI:90618"/>
        <dbReference type="ChEBI" id="CHEBI:90778"/>
        <dbReference type="EC" id="2.7.7.80"/>
    </reaction>
</comment>
<evidence type="ECO:0000256" key="12">
    <source>
        <dbReference type="ARBA" id="ARBA00043893"/>
    </source>
</evidence>
<keyword evidence="14" id="KW-0175">Coiled coil</keyword>
<evidence type="ECO:0000256" key="6">
    <source>
        <dbReference type="ARBA" id="ARBA00022723"/>
    </source>
</evidence>
<evidence type="ECO:0000256" key="1">
    <source>
        <dbReference type="ARBA" id="ARBA00004514"/>
    </source>
</evidence>
<dbReference type="Gene3D" id="3.40.50.720">
    <property type="entry name" value="NAD(P)-binding Rossmann-like Domain"/>
    <property type="match status" value="1"/>
</dbReference>
<evidence type="ECO:0000256" key="8">
    <source>
        <dbReference type="ARBA" id="ARBA00022786"/>
    </source>
</evidence>
<keyword evidence="17" id="KW-1185">Reference proteome</keyword>
<comment type="similarity">
    <text evidence="13">In the N-terminal section; belongs to the HesA/MoeB/ThiF family. UBA4 subfamily.</text>
</comment>
<dbReference type="EMBL" id="CAWUOM010000053">
    <property type="protein sequence ID" value="CAK7269018.1"/>
    <property type="molecule type" value="Genomic_DNA"/>
</dbReference>
<dbReference type="HAMAP" id="MF_03049">
    <property type="entry name" value="MOCS3_Uba4"/>
    <property type="match status" value="1"/>
</dbReference>
<comment type="function">
    <text evidence="12">Plays a central role in 2-thiolation of mcm(5)S(2)U at tRNA wobble positions of cytosolic tRNA(Lys), tRNA(Glu) and tRNA(Gln). Also essential during biosynthesis of the molybdenum cofactor. Acts by mediating the C-terminal thiocarboxylation of sulfur carriers urm1 and mocs2a. Its N-terminus first activates urm1 and mocs2a as acyl-adenylates (-COAMP), then the persulfide sulfur on the catalytic cysteine is transferred to urm1 and mocs2a to form thiocarboxylation (-COSH) of their C-terminus. The reaction probably involves hydrogen sulfide that is generated from the persulfide intermediate and that acts as a nucleophile towards urm1 and mocs2a. Subsequently, a transient disulfide bond is formed. Does not use thiosulfate as sulfur donor; nfs1 probably acting as a sulfur donor for thiocarboxylation reactions.</text>
</comment>
<evidence type="ECO:0000256" key="10">
    <source>
        <dbReference type="ARBA" id="ARBA00022840"/>
    </source>
</evidence>
<feature type="coiled-coil region" evidence="14">
    <location>
        <begin position="2"/>
        <end position="48"/>
    </location>
</feature>
<accession>A0ABP0DL64</accession>
<feature type="binding site" evidence="13">
    <location>
        <position position="111"/>
    </location>
    <ligand>
        <name>ATP</name>
        <dbReference type="ChEBI" id="CHEBI:30616"/>
    </ligand>
</feature>
<dbReference type="SUPFAM" id="SSF69572">
    <property type="entry name" value="Activating enzymes of the ubiquitin-like proteins"/>
    <property type="match status" value="1"/>
</dbReference>
<dbReference type="PANTHER" id="PTHR10953">
    <property type="entry name" value="UBIQUITIN-ACTIVATING ENZYME E1"/>
    <property type="match status" value="1"/>
</dbReference>
<proteinExistence type="inferred from homology"/>
<dbReference type="CDD" id="cd00757">
    <property type="entry name" value="ThiF_MoeB_HesA_family"/>
    <property type="match status" value="1"/>
</dbReference>
<keyword evidence="9 13" id="KW-0862">Zinc</keyword>
<dbReference type="EC" id="2.8.1.11" evidence="13"/>
<comment type="subcellular location">
    <subcellularLocation>
        <location evidence="1">Cytoplasm</location>
        <location evidence="1">Cytosol</location>
    </subcellularLocation>
</comment>
<organism evidence="16 17">
    <name type="scientific">Sporothrix epigloea</name>
    <dbReference type="NCBI Taxonomy" id="1892477"/>
    <lineage>
        <taxon>Eukaryota</taxon>
        <taxon>Fungi</taxon>
        <taxon>Dikarya</taxon>
        <taxon>Ascomycota</taxon>
        <taxon>Pezizomycotina</taxon>
        <taxon>Sordariomycetes</taxon>
        <taxon>Sordariomycetidae</taxon>
        <taxon>Ophiostomatales</taxon>
        <taxon>Ophiostomataceae</taxon>
        <taxon>Sporothrix</taxon>
    </lineage>
</organism>
<feature type="binding site" evidence="13">
    <location>
        <position position="251"/>
    </location>
    <ligand>
        <name>Zn(2+)</name>
        <dbReference type="ChEBI" id="CHEBI:29105"/>
    </ligand>
</feature>
<dbReference type="Gene3D" id="3.40.250.10">
    <property type="entry name" value="Rhodanese-like domain"/>
    <property type="match status" value="1"/>
</dbReference>
<keyword evidence="6 13" id="KW-0479">Metal-binding</keyword>
<comment type="caution">
    <text evidence="16">The sequence shown here is derived from an EMBL/GenBank/DDBJ whole genome shotgun (WGS) entry which is preliminary data.</text>
</comment>
<evidence type="ECO:0000313" key="17">
    <source>
        <dbReference type="Proteomes" id="UP001642501"/>
    </source>
</evidence>
<dbReference type="EC" id="2.7.7.80" evidence="13"/>
<evidence type="ECO:0000256" key="5">
    <source>
        <dbReference type="ARBA" id="ARBA00022695"/>
    </source>
</evidence>
<keyword evidence="13" id="KW-0501">Molybdenum cofactor biosynthesis</keyword>